<dbReference type="Gene3D" id="3.40.50.2300">
    <property type="match status" value="1"/>
</dbReference>
<dbReference type="InterPro" id="IPR001789">
    <property type="entry name" value="Sig_transdc_resp-reg_receiver"/>
</dbReference>
<evidence type="ECO:0000313" key="7">
    <source>
        <dbReference type="EMBL" id="MDG0811619.1"/>
    </source>
</evidence>
<feature type="modified residue" description="4-aspartylphosphate" evidence="4">
    <location>
        <position position="55"/>
    </location>
</feature>
<dbReference type="PROSITE" id="PS01124">
    <property type="entry name" value="HTH_ARAC_FAMILY_2"/>
    <property type="match status" value="1"/>
</dbReference>
<dbReference type="CDD" id="cd17536">
    <property type="entry name" value="REC_YesN-like"/>
    <property type="match status" value="1"/>
</dbReference>
<dbReference type="Gene3D" id="1.10.10.60">
    <property type="entry name" value="Homeodomain-like"/>
    <property type="match status" value="2"/>
</dbReference>
<dbReference type="InterPro" id="IPR018060">
    <property type="entry name" value="HTH_AraC"/>
</dbReference>
<evidence type="ECO:0000256" key="1">
    <source>
        <dbReference type="ARBA" id="ARBA00023015"/>
    </source>
</evidence>
<organism evidence="7 8">
    <name type="scientific">Cohnella rhizosphaerae</name>
    <dbReference type="NCBI Taxonomy" id="1457232"/>
    <lineage>
        <taxon>Bacteria</taxon>
        <taxon>Bacillati</taxon>
        <taxon>Bacillota</taxon>
        <taxon>Bacilli</taxon>
        <taxon>Bacillales</taxon>
        <taxon>Paenibacillaceae</taxon>
        <taxon>Cohnella</taxon>
    </lineage>
</organism>
<dbReference type="Pfam" id="PF00072">
    <property type="entry name" value="Response_reg"/>
    <property type="match status" value="1"/>
</dbReference>
<dbReference type="InterPro" id="IPR009057">
    <property type="entry name" value="Homeodomain-like_sf"/>
</dbReference>
<keyword evidence="8" id="KW-1185">Reference proteome</keyword>
<evidence type="ECO:0000256" key="3">
    <source>
        <dbReference type="ARBA" id="ARBA00023163"/>
    </source>
</evidence>
<dbReference type="SUPFAM" id="SSF46689">
    <property type="entry name" value="Homeodomain-like"/>
    <property type="match status" value="2"/>
</dbReference>
<name>A0A9X4QUL3_9BACL</name>
<evidence type="ECO:0000259" key="5">
    <source>
        <dbReference type="PROSITE" id="PS01124"/>
    </source>
</evidence>
<dbReference type="GO" id="GO:0003700">
    <property type="term" value="F:DNA-binding transcription factor activity"/>
    <property type="evidence" value="ECO:0007669"/>
    <property type="project" value="InterPro"/>
</dbReference>
<reference evidence="7" key="1">
    <citation type="submission" date="2022-10" db="EMBL/GenBank/DDBJ databases">
        <title>Comparative genomic analysis of Cohnella hashimotonis sp. nov., isolated from the International Space Station.</title>
        <authorList>
            <person name="Simpson A."/>
            <person name="Venkateswaran K."/>
        </authorList>
    </citation>
    <scope>NUCLEOTIDE SEQUENCE</scope>
    <source>
        <strain evidence="7">DSM 28161</strain>
    </source>
</reference>
<dbReference type="SUPFAM" id="SSF52172">
    <property type="entry name" value="CheY-like"/>
    <property type="match status" value="1"/>
</dbReference>
<dbReference type="RefSeq" id="WP_277534346.1">
    <property type="nucleotide sequence ID" value="NZ_JAPDIA010000007.1"/>
</dbReference>
<dbReference type="PANTHER" id="PTHR43280:SF28">
    <property type="entry name" value="HTH-TYPE TRANSCRIPTIONAL ACTIVATOR RHAS"/>
    <property type="match status" value="1"/>
</dbReference>
<comment type="caution">
    <text evidence="7">The sequence shown here is derived from an EMBL/GenBank/DDBJ whole genome shotgun (WGS) entry which is preliminary data.</text>
</comment>
<keyword evidence="3" id="KW-0804">Transcription</keyword>
<dbReference type="AlphaFoldDB" id="A0A9X4QUL3"/>
<evidence type="ECO:0000256" key="2">
    <source>
        <dbReference type="ARBA" id="ARBA00023125"/>
    </source>
</evidence>
<proteinExistence type="predicted"/>
<evidence type="ECO:0000313" key="8">
    <source>
        <dbReference type="Proteomes" id="UP001153404"/>
    </source>
</evidence>
<dbReference type="Proteomes" id="UP001153404">
    <property type="component" value="Unassembled WGS sequence"/>
</dbReference>
<feature type="domain" description="HTH araC/xylS-type" evidence="5">
    <location>
        <begin position="481"/>
        <end position="579"/>
    </location>
</feature>
<dbReference type="PROSITE" id="PS50110">
    <property type="entry name" value="RESPONSE_REGULATORY"/>
    <property type="match status" value="1"/>
</dbReference>
<feature type="domain" description="Response regulatory" evidence="6">
    <location>
        <begin position="3"/>
        <end position="120"/>
    </location>
</feature>
<dbReference type="PANTHER" id="PTHR43280">
    <property type="entry name" value="ARAC-FAMILY TRANSCRIPTIONAL REGULATOR"/>
    <property type="match status" value="1"/>
</dbReference>
<protein>
    <submittedName>
        <fullName evidence="7">Response regulator</fullName>
    </submittedName>
</protein>
<evidence type="ECO:0000256" key="4">
    <source>
        <dbReference type="PROSITE-ProRule" id="PRU00169"/>
    </source>
</evidence>
<gene>
    <name evidence="7" type="ORF">OMP40_21275</name>
</gene>
<sequence length="580" mass="63193">MRSVMIVDDESLVRIGLQSMIDWEAHGFRIAGVFKNGEEALAACAQQAFDVVLTDIRMPGMDGFELIRGLRTAAPAARVVILSSYNDFEHTRQAIRLGVQDYISKYEMEPEELLRVLGGLEFEAAEETEARGNVGEPDGGGEAALANESRLLLERTDVRAAAAVEAPPADAAACPALAVALAGRGRLFRWAALKPVPREGGYAAAERRAMLHLAEELFARLRLPVLFGESEDMLHGGYACEEAAAVPASPEAGGATASMSVDANADLKKAADVKAVVKGGVKAVPVAADLAADRESAARMAREWAAAFQQKLNVTLAIGFSAPQDIGGDWTAARRGAEAAAAVALFEGGVRFRETAGELGAIPDAEWLALYKSFKQRLRLLQPGALADDLLALRAERGERYKPAEWIRLGVAAVSQLADFLIERYNPAPEELRERFGPLWPFAEAAGSVRTAEEWRRTIGAIAAKSAELVARKQARDGWVARVRDYVEAHYADPIRLEDMAQLAGFSENHFGQRFRQETGKSFSDHLTDVRIKEAVRLFRETELSTEEIASRVGYANPNYFVKVFKRATGQTISHFKGRR</sequence>
<dbReference type="EMBL" id="JAPDIA010000007">
    <property type="protein sequence ID" value="MDG0811619.1"/>
    <property type="molecule type" value="Genomic_DNA"/>
</dbReference>
<dbReference type="Pfam" id="PF12833">
    <property type="entry name" value="HTH_18"/>
    <property type="match status" value="1"/>
</dbReference>
<keyword evidence="2" id="KW-0238">DNA-binding</keyword>
<dbReference type="InterPro" id="IPR011006">
    <property type="entry name" value="CheY-like_superfamily"/>
</dbReference>
<dbReference type="GO" id="GO:0043565">
    <property type="term" value="F:sequence-specific DNA binding"/>
    <property type="evidence" value="ECO:0007669"/>
    <property type="project" value="InterPro"/>
</dbReference>
<dbReference type="SMART" id="SM00342">
    <property type="entry name" value="HTH_ARAC"/>
    <property type="match status" value="1"/>
</dbReference>
<dbReference type="SMART" id="SM00448">
    <property type="entry name" value="REC"/>
    <property type="match status" value="1"/>
</dbReference>
<evidence type="ECO:0000259" key="6">
    <source>
        <dbReference type="PROSITE" id="PS50110"/>
    </source>
</evidence>
<accession>A0A9X4QUL3</accession>
<keyword evidence="4" id="KW-0597">Phosphoprotein</keyword>
<keyword evidence="1" id="KW-0805">Transcription regulation</keyword>
<dbReference type="GO" id="GO:0000160">
    <property type="term" value="P:phosphorelay signal transduction system"/>
    <property type="evidence" value="ECO:0007669"/>
    <property type="project" value="InterPro"/>
</dbReference>